<gene>
    <name evidence="2" type="ORF">CP975_05255</name>
</gene>
<dbReference type="KEGG" id="salw:CP975_05255"/>
<organism evidence="2 3">
    <name type="scientific">Streptomyces alboniger</name>
    <dbReference type="NCBI Taxonomy" id="132473"/>
    <lineage>
        <taxon>Bacteria</taxon>
        <taxon>Bacillati</taxon>
        <taxon>Actinomycetota</taxon>
        <taxon>Actinomycetes</taxon>
        <taxon>Kitasatosporales</taxon>
        <taxon>Streptomycetaceae</taxon>
        <taxon>Streptomyces</taxon>
        <taxon>Streptomyces aurantiacus group</taxon>
    </lineage>
</organism>
<dbReference type="AlphaFoldDB" id="A0A5J6HF10"/>
<keyword evidence="3" id="KW-1185">Reference proteome</keyword>
<evidence type="ECO:0000256" key="1">
    <source>
        <dbReference type="SAM" id="MobiDB-lite"/>
    </source>
</evidence>
<evidence type="ECO:0000313" key="2">
    <source>
        <dbReference type="EMBL" id="QEV16981.1"/>
    </source>
</evidence>
<reference evidence="2 3" key="1">
    <citation type="submission" date="2017-09" db="EMBL/GenBank/DDBJ databases">
        <authorList>
            <person name="Lee N."/>
            <person name="Cho B.-K."/>
        </authorList>
    </citation>
    <scope>NUCLEOTIDE SEQUENCE [LARGE SCALE GENOMIC DNA]</scope>
    <source>
        <strain evidence="2 3">ATCC 12461</strain>
    </source>
</reference>
<feature type="compositionally biased region" description="Basic and acidic residues" evidence="1">
    <location>
        <begin position="114"/>
        <end position="129"/>
    </location>
</feature>
<accession>A0A5J6HF10</accession>
<dbReference type="Proteomes" id="UP000326553">
    <property type="component" value="Chromosome"/>
</dbReference>
<proteinExistence type="predicted"/>
<dbReference type="EMBL" id="CP023695">
    <property type="protein sequence ID" value="QEV16981.1"/>
    <property type="molecule type" value="Genomic_DNA"/>
</dbReference>
<feature type="region of interest" description="Disordered" evidence="1">
    <location>
        <begin position="1"/>
        <end position="153"/>
    </location>
</feature>
<evidence type="ECO:0000313" key="3">
    <source>
        <dbReference type="Proteomes" id="UP000326553"/>
    </source>
</evidence>
<dbReference type="OrthoDB" id="4238817at2"/>
<sequence length="153" mass="17457">MTPTDMGPTHAPSGRRRRTLVTVPASAESVPPRPQQADPREQPYPQPYPQPHRQSYQQPRRPSVYQPPQQQAYQQPQQAYPPPPQTYQQPQQAYQPQQPPPPDPPIYLALIRSWADRGRTLPGRHDPEWVRLMAPPVPRGPFSASRDPRGDGR</sequence>
<name>A0A5J6HF10_STRAD</name>
<protein>
    <submittedName>
        <fullName evidence="2">Uncharacterized protein</fullName>
    </submittedName>
</protein>
<feature type="compositionally biased region" description="Low complexity" evidence="1">
    <location>
        <begin position="51"/>
        <end position="78"/>
    </location>
</feature>
<feature type="compositionally biased region" description="Low complexity" evidence="1">
    <location>
        <begin position="86"/>
        <end position="96"/>
    </location>
</feature>